<feature type="domain" description="HTH lacI-type" evidence="4">
    <location>
        <begin position="4"/>
        <end position="58"/>
    </location>
</feature>
<dbReference type="FunFam" id="1.10.260.40:FF:000002">
    <property type="entry name" value="HTH-type transcriptional repressor PurR"/>
    <property type="match status" value="1"/>
</dbReference>
<dbReference type="RefSeq" id="WP_111572489.1">
    <property type="nucleotide sequence ID" value="NZ_QLME01000014.1"/>
</dbReference>
<dbReference type="PROSITE" id="PS50932">
    <property type="entry name" value="HTH_LACI_2"/>
    <property type="match status" value="1"/>
</dbReference>
<evidence type="ECO:0000256" key="1">
    <source>
        <dbReference type="ARBA" id="ARBA00023015"/>
    </source>
</evidence>
<evidence type="ECO:0000256" key="2">
    <source>
        <dbReference type="ARBA" id="ARBA00023125"/>
    </source>
</evidence>
<protein>
    <submittedName>
        <fullName evidence="5">LacI family transcriptional regulator</fullName>
    </submittedName>
</protein>
<dbReference type="Gene3D" id="3.40.50.2300">
    <property type="match status" value="2"/>
</dbReference>
<evidence type="ECO:0000259" key="4">
    <source>
        <dbReference type="PROSITE" id="PS50932"/>
    </source>
</evidence>
<keyword evidence="3" id="KW-0804">Transcription</keyword>
<gene>
    <name evidence="5" type="ORF">C8C77_11310</name>
</gene>
<dbReference type="Pfam" id="PF00532">
    <property type="entry name" value="Peripla_BP_1"/>
    <property type="match status" value="1"/>
</dbReference>
<dbReference type="PROSITE" id="PS00356">
    <property type="entry name" value="HTH_LACI_1"/>
    <property type="match status" value="1"/>
</dbReference>
<dbReference type="EMBL" id="SODA01000013">
    <property type="protein sequence ID" value="TDW03042.1"/>
    <property type="molecule type" value="Genomic_DNA"/>
</dbReference>
<dbReference type="Gene3D" id="1.10.260.40">
    <property type="entry name" value="lambda repressor-like DNA-binding domains"/>
    <property type="match status" value="1"/>
</dbReference>
<keyword evidence="1" id="KW-0805">Transcription regulation</keyword>
<evidence type="ECO:0000313" key="6">
    <source>
        <dbReference type="Proteomes" id="UP000294697"/>
    </source>
</evidence>
<organism evidence="5 6">
    <name type="scientific">Halanaerobium saccharolyticum</name>
    <dbReference type="NCBI Taxonomy" id="43595"/>
    <lineage>
        <taxon>Bacteria</taxon>
        <taxon>Bacillati</taxon>
        <taxon>Bacillota</taxon>
        <taxon>Clostridia</taxon>
        <taxon>Halanaerobiales</taxon>
        <taxon>Halanaerobiaceae</taxon>
        <taxon>Halanaerobium</taxon>
    </lineage>
</organism>
<dbReference type="PRINTS" id="PR00036">
    <property type="entry name" value="HTHLACI"/>
</dbReference>
<keyword evidence="2" id="KW-0238">DNA-binding</keyword>
<dbReference type="InterPro" id="IPR010982">
    <property type="entry name" value="Lambda_DNA-bd_dom_sf"/>
</dbReference>
<dbReference type="PANTHER" id="PTHR30146">
    <property type="entry name" value="LACI-RELATED TRANSCRIPTIONAL REPRESSOR"/>
    <property type="match status" value="1"/>
</dbReference>
<dbReference type="AlphaFoldDB" id="A0A4R7YY08"/>
<dbReference type="SUPFAM" id="SSF53822">
    <property type="entry name" value="Periplasmic binding protein-like I"/>
    <property type="match status" value="1"/>
</dbReference>
<dbReference type="PANTHER" id="PTHR30146:SF109">
    <property type="entry name" value="HTH-TYPE TRANSCRIPTIONAL REGULATOR GALS"/>
    <property type="match status" value="1"/>
</dbReference>
<evidence type="ECO:0000256" key="3">
    <source>
        <dbReference type="ARBA" id="ARBA00023163"/>
    </source>
</evidence>
<dbReference type="CDD" id="cd01392">
    <property type="entry name" value="HTH_LacI"/>
    <property type="match status" value="1"/>
</dbReference>
<proteinExistence type="predicted"/>
<reference evidence="5 6" key="1">
    <citation type="submission" date="2019-03" db="EMBL/GenBank/DDBJ databases">
        <title>Subsurface microbial communities from deep shales in Ohio and West Virginia, USA.</title>
        <authorList>
            <person name="Wrighton K."/>
        </authorList>
    </citation>
    <scope>NUCLEOTIDE SEQUENCE [LARGE SCALE GENOMIC DNA]</scope>
    <source>
        <strain evidence="5 6">MSL9.2</strain>
    </source>
</reference>
<dbReference type="InterPro" id="IPR000843">
    <property type="entry name" value="HTH_LacI"/>
</dbReference>
<sequence length="334" mass="37420">MTNTTMKDVAEKAGVSTATVSRVINRADNVNPELRKKVMRVIEELDYKPNQLARSLKSSETNTIAFISSDMSNPFFIRIAKKVEEAVRKNNYTIVIGSTEDKPEIELEYLKLLYEKRVDGIVISSTGENEDYLKDLSKKIPVICVDRRPQKNNLNSVCVDKEKATYEAVNFLTERKHQKIALVTGAKKIITNYDRYVGYTKGIYDNNVALNSDYIKFGQFSFEFGKNSLLELLALKEKPTAVIAGNSFIAAGILLVAREKNINIPDDLSLISFGNISNSQLITPSLTYIDEKVDEIGEKASNLLLSNLNNKKSEIKHIKIKTKINKGNSAAVLE</sequence>
<dbReference type="CDD" id="cd06267">
    <property type="entry name" value="PBP1_LacI_sugar_binding-like"/>
    <property type="match status" value="1"/>
</dbReference>
<dbReference type="SUPFAM" id="SSF47413">
    <property type="entry name" value="lambda repressor-like DNA-binding domains"/>
    <property type="match status" value="1"/>
</dbReference>
<dbReference type="GO" id="GO:0000976">
    <property type="term" value="F:transcription cis-regulatory region binding"/>
    <property type="evidence" value="ECO:0007669"/>
    <property type="project" value="TreeGrafter"/>
</dbReference>
<dbReference type="InterPro" id="IPR028082">
    <property type="entry name" value="Peripla_BP_I"/>
</dbReference>
<dbReference type="InterPro" id="IPR001761">
    <property type="entry name" value="Peripla_BP/Lac1_sug-bd_dom"/>
</dbReference>
<dbReference type="GO" id="GO:0003700">
    <property type="term" value="F:DNA-binding transcription factor activity"/>
    <property type="evidence" value="ECO:0007669"/>
    <property type="project" value="TreeGrafter"/>
</dbReference>
<dbReference type="OrthoDB" id="2026446at2"/>
<dbReference type="SMART" id="SM00354">
    <property type="entry name" value="HTH_LACI"/>
    <property type="match status" value="1"/>
</dbReference>
<comment type="caution">
    <text evidence="5">The sequence shown here is derived from an EMBL/GenBank/DDBJ whole genome shotgun (WGS) entry which is preliminary data.</text>
</comment>
<dbReference type="Proteomes" id="UP000294697">
    <property type="component" value="Unassembled WGS sequence"/>
</dbReference>
<accession>A0A4R7YY08</accession>
<evidence type="ECO:0000313" key="5">
    <source>
        <dbReference type="EMBL" id="TDW03042.1"/>
    </source>
</evidence>
<name>A0A4R7YY08_9FIRM</name>
<dbReference type="Pfam" id="PF00356">
    <property type="entry name" value="LacI"/>
    <property type="match status" value="1"/>
</dbReference>